<name>A0ABX7SLV1_9CAUL</name>
<dbReference type="RefSeq" id="WP_207824913.1">
    <property type="nucleotide sequence ID" value="NZ_CP062006.1"/>
</dbReference>
<gene>
    <name evidence="1" type="ORF">IFE19_00975</name>
</gene>
<accession>A0ABX7SLV1</accession>
<dbReference type="EMBL" id="CP062006">
    <property type="protein sequence ID" value="QTC88013.1"/>
    <property type="molecule type" value="Genomic_DNA"/>
</dbReference>
<reference evidence="1 2" key="1">
    <citation type="submission" date="2020-09" db="EMBL/GenBank/DDBJ databases">
        <title>Brevundimonas sp. LVF1 isolated from an oligotrophic pond in Goettingen, Germany.</title>
        <authorList>
            <person name="Friedrich I."/>
            <person name="Klassen A."/>
            <person name="Neubauer H."/>
            <person name="Schneider D."/>
            <person name="Hertel R."/>
            <person name="Daniel R."/>
        </authorList>
    </citation>
    <scope>NUCLEOTIDE SEQUENCE [LARGE SCALE GENOMIC DNA]</scope>
    <source>
        <strain evidence="1 2">LVF1</strain>
    </source>
</reference>
<protein>
    <recommendedName>
        <fullName evidence="3">50S ribosomal protein L29</fullName>
    </recommendedName>
</protein>
<evidence type="ECO:0008006" key="3">
    <source>
        <dbReference type="Google" id="ProtNLM"/>
    </source>
</evidence>
<evidence type="ECO:0000313" key="1">
    <source>
        <dbReference type="EMBL" id="QTC88013.1"/>
    </source>
</evidence>
<dbReference type="Proteomes" id="UP000663942">
    <property type="component" value="Chromosome"/>
</dbReference>
<proteinExistence type="predicted"/>
<keyword evidence="2" id="KW-1185">Reference proteome</keyword>
<organism evidence="1 2">
    <name type="scientific">Brevundimonas pondensis</name>
    <dbReference type="NCBI Taxonomy" id="2774189"/>
    <lineage>
        <taxon>Bacteria</taxon>
        <taxon>Pseudomonadati</taxon>
        <taxon>Pseudomonadota</taxon>
        <taxon>Alphaproteobacteria</taxon>
        <taxon>Caulobacterales</taxon>
        <taxon>Caulobacteraceae</taxon>
        <taxon>Brevundimonas</taxon>
    </lineage>
</organism>
<sequence length="76" mass="9006">MTEIDERIARLKAKESALRNRMFDLVGVPGSEKHMRTLEKKTEIALSERIRLVGQKERSARLRYPIRRLFKALRIK</sequence>
<evidence type="ECO:0000313" key="2">
    <source>
        <dbReference type="Proteomes" id="UP000663942"/>
    </source>
</evidence>